<dbReference type="Gene3D" id="2.60.40.10">
    <property type="entry name" value="Immunoglobulins"/>
    <property type="match status" value="3"/>
</dbReference>
<name>A0A4C1ZGD8_EUMVA</name>
<keyword evidence="4" id="KW-0325">Glycoprotein</keyword>
<comment type="subcellular location">
    <subcellularLocation>
        <location evidence="1">Membrane</location>
        <topology evidence="1">Single-pass type I membrane protein</topology>
    </subcellularLocation>
</comment>
<evidence type="ECO:0000313" key="8">
    <source>
        <dbReference type="EMBL" id="GBP87576.1"/>
    </source>
</evidence>
<dbReference type="InterPro" id="IPR036179">
    <property type="entry name" value="Ig-like_dom_sf"/>
</dbReference>
<keyword evidence="2" id="KW-0472">Membrane</keyword>
<dbReference type="PANTHER" id="PTHR11640">
    <property type="entry name" value="NEPHRIN"/>
    <property type="match status" value="1"/>
</dbReference>
<dbReference type="GO" id="GO:0098609">
    <property type="term" value="P:cell-cell adhesion"/>
    <property type="evidence" value="ECO:0007669"/>
    <property type="project" value="TreeGrafter"/>
</dbReference>
<evidence type="ECO:0000313" key="9">
    <source>
        <dbReference type="Proteomes" id="UP000299102"/>
    </source>
</evidence>
<dbReference type="CDD" id="cd00096">
    <property type="entry name" value="Ig"/>
    <property type="match status" value="1"/>
</dbReference>
<feature type="region of interest" description="Disordered" evidence="6">
    <location>
        <begin position="181"/>
        <end position="205"/>
    </location>
</feature>
<feature type="compositionally biased region" description="Basic and acidic residues" evidence="6">
    <location>
        <begin position="193"/>
        <end position="205"/>
    </location>
</feature>
<feature type="domain" description="Ig-like" evidence="7">
    <location>
        <begin position="432"/>
        <end position="518"/>
    </location>
</feature>
<evidence type="ECO:0000256" key="1">
    <source>
        <dbReference type="ARBA" id="ARBA00004479"/>
    </source>
</evidence>
<feature type="region of interest" description="Disordered" evidence="6">
    <location>
        <begin position="465"/>
        <end position="494"/>
    </location>
</feature>
<feature type="compositionally biased region" description="Basic and acidic residues" evidence="6">
    <location>
        <begin position="546"/>
        <end position="560"/>
    </location>
</feature>
<dbReference type="STRING" id="151549.A0A4C1ZGD8"/>
<dbReference type="AlphaFoldDB" id="A0A4C1ZGD8"/>
<feature type="region of interest" description="Disordered" evidence="6">
    <location>
        <begin position="17"/>
        <end position="64"/>
    </location>
</feature>
<dbReference type="PANTHER" id="PTHR11640:SF155">
    <property type="entry name" value="IG-LIKE DOMAIN-CONTAINING PROTEIN"/>
    <property type="match status" value="1"/>
</dbReference>
<protein>
    <submittedName>
        <fullName evidence="8">Roundabout homolog 3</fullName>
    </submittedName>
</protein>
<dbReference type="OrthoDB" id="9442762at2759"/>
<dbReference type="PROSITE" id="PS50835">
    <property type="entry name" value="IG_LIKE"/>
    <property type="match status" value="3"/>
</dbReference>
<dbReference type="InterPro" id="IPR003599">
    <property type="entry name" value="Ig_sub"/>
</dbReference>
<reference evidence="8 9" key="1">
    <citation type="journal article" date="2019" name="Commun. Biol.">
        <title>The bagworm genome reveals a unique fibroin gene that provides high tensile strength.</title>
        <authorList>
            <person name="Kono N."/>
            <person name="Nakamura H."/>
            <person name="Ohtoshi R."/>
            <person name="Tomita M."/>
            <person name="Numata K."/>
            <person name="Arakawa K."/>
        </authorList>
    </citation>
    <scope>NUCLEOTIDE SEQUENCE [LARGE SCALE GENOMIC DNA]</scope>
</reference>
<feature type="domain" description="Ig-like" evidence="7">
    <location>
        <begin position="188"/>
        <end position="290"/>
    </location>
</feature>
<dbReference type="InterPro" id="IPR003598">
    <property type="entry name" value="Ig_sub2"/>
</dbReference>
<evidence type="ECO:0000259" key="7">
    <source>
        <dbReference type="PROSITE" id="PS50835"/>
    </source>
</evidence>
<dbReference type="Pfam" id="PF13927">
    <property type="entry name" value="Ig_3"/>
    <property type="match status" value="1"/>
</dbReference>
<dbReference type="SMART" id="SM00408">
    <property type="entry name" value="IGc2"/>
    <property type="match status" value="2"/>
</dbReference>
<feature type="domain" description="Ig-like" evidence="7">
    <location>
        <begin position="292"/>
        <end position="410"/>
    </location>
</feature>
<proteinExistence type="predicted"/>
<feature type="compositionally biased region" description="Low complexity" evidence="6">
    <location>
        <begin position="50"/>
        <end position="64"/>
    </location>
</feature>
<dbReference type="InterPro" id="IPR007110">
    <property type="entry name" value="Ig-like_dom"/>
</dbReference>
<dbReference type="InterPro" id="IPR051275">
    <property type="entry name" value="Cell_adhesion_signaling"/>
</dbReference>
<evidence type="ECO:0000256" key="4">
    <source>
        <dbReference type="ARBA" id="ARBA00023180"/>
    </source>
</evidence>
<dbReference type="EMBL" id="BGZK01001869">
    <property type="protein sequence ID" value="GBP87576.1"/>
    <property type="molecule type" value="Genomic_DNA"/>
</dbReference>
<feature type="region of interest" description="Disordered" evidence="6">
    <location>
        <begin position="542"/>
        <end position="567"/>
    </location>
</feature>
<keyword evidence="9" id="KW-1185">Reference proteome</keyword>
<organism evidence="8 9">
    <name type="scientific">Eumeta variegata</name>
    <name type="common">Bagworm moth</name>
    <name type="synonym">Eumeta japonica</name>
    <dbReference type="NCBI Taxonomy" id="151549"/>
    <lineage>
        <taxon>Eukaryota</taxon>
        <taxon>Metazoa</taxon>
        <taxon>Ecdysozoa</taxon>
        <taxon>Arthropoda</taxon>
        <taxon>Hexapoda</taxon>
        <taxon>Insecta</taxon>
        <taxon>Pterygota</taxon>
        <taxon>Neoptera</taxon>
        <taxon>Endopterygota</taxon>
        <taxon>Lepidoptera</taxon>
        <taxon>Glossata</taxon>
        <taxon>Ditrysia</taxon>
        <taxon>Tineoidea</taxon>
        <taxon>Psychidae</taxon>
        <taxon>Oiketicinae</taxon>
        <taxon>Eumeta</taxon>
    </lineage>
</organism>
<evidence type="ECO:0000256" key="3">
    <source>
        <dbReference type="ARBA" id="ARBA00023157"/>
    </source>
</evidence>
<comment type="caution">
    <text evidence="8">The sequence shown here is derived from an EMBL/GenBank/DDBJ whole genome shotgun (WGS) entry which is preliminary data.</text>
</comment>
<dbReference type="GO" id="GO:0050839">
    <property type="term" value="F:cell adhesion molecule binding"/>
    <property type="evidence" value="ECO:0007669"/>
    <property type="project" value="TreeGrafter"/>
</dbReference>
<dbReference type="Proteomes" id="UP000299102">
    <property type="component" value="Unassembled WGS sequence"/>
</dbReference>
<evidence type="ECO:0000256" key="6">
    <source>
        <dbReference type="SAM" id="MobiDB-lite"/>
    </source>
</evidence>
<sequence length="669" mass="71795">MGNYVNRLNFVDLSLEDGRPVADTSPCGGPRDEPSSAPMPSSRPAPLTPSVPSSTPAPRAPAPTRGCAAAARIMRLLLSEHTCRCDKTLGGTEHPPAIPAARELLRLLEDAGLYPALCRDRPPPPHGARDAPVPEVTGRIRTGDTILNIRGALRDAIGDARAAPSPAPRASRVDALVIRPSQRQLAAPPLTSRRNDHRNTENRERYGQRSIVAAGARIRLLCDLRNVTDVVWYKDGERMVPREGENVGASAEGGPRVDAADGALLVERATRTDAGVWRCAGSDPSGVRITGPPITLMLHEAVRGVWLAVDGRRLDAGNTWVPVHENKPLEVLCVAEGGQPPPELVWRVWPEPAPDRRFALRHHPTNQSADGVRSSRVAVTAARELHNATLECEALQPTPASQLDDEDTVEAPTPPPAVVASAKLQMHVTYPPSFVISRWPGFGVVLRVGAAAALRCDVDANPPVSAWWQRDGDDPPSSPTPSAGPAGGFEDDTGAGRSATLRWAVLSAAHAGWYRCRAAWNHTHFSSIGYYLNVIYEDLETTTEDSSEHGESAMAEEERGAPGVGADDDVPRQTVEVPLGGSVQLHCPKGSVGCWSRRVVGGAAGADEWTPAGSRHAHGVLALEMHCNVALLVINKPVCNRLLKYNQFVLKPSKDGHFILRAPKLLDRT</sequence>
<dbReference type="InterPro" id="IPR013783">
    <property type="entry name" value="Ig-like_fold"/>
</dbReference>
<evidence type="ECO:0000256" key="2">
    <source>
        <dbReference type="ARBA" id="ARBA00023136"/>
    </source>
</evidence>
<dbReference type="GO" id="GO:0005886">
    <property type="term" value="C:plasma membrane"/>
    <property type="evidence" value="ECO:0007669"/>
    <property type="project" value="TreeGrafter"/>
</dbReference>
<dbReference type="SUPFAM" id="SSF48726">
    <property type="entry name" value="Immunoglobulin"/>
    <property type="match status" value="3"/>
</dbReference>
<keyword evidence="5" id="KW-0393">Immunoglobulin domain</keyword>
<gene>
    <name evidence="8" type="primary">ROBO3</name>
    <name evidence="8" type="ORF">EVAR_65197_1</name>
</gene>
<accession>A0A4C1ZGD8</accession>
<dbReference type="SMART" id="SM00409">
    <property type="entry name" value="IG"/>
    <property type="match status" value="2"/>
</dbReference>
<evidence type="ECO:0000256" key="5">
    <source>
        <dbReference type="ARBA" id="ARBA00023319"/>
    </source>
</evidence>
<dbReference type="GO" id="GO:0005911">
    <property type="term" value="C:cell-cell junction"/>
    <property type="evidence" value="ECO:0007669"/>
    <property type="project" value="TreeGrafter"/>
</dbReference>
<keyword evidence="3" id="KW-1015">Disulfide bond</keyword>